<feature type="compositionally biased region" description="Acidic residues" evidence="1">
    <location>
        <begin position="251"/>
        <end position="263"/>
    </location>
</feature>
<dbReference type="EMBL" id="VIBQ01000102">
    <property type="protein sequence ID" value="KAB8772380.1"/>
    <property type="molecule type" value="Genomic_DNA"/>
</dbReference>
<feature type="region of interest" description="Disordered" evidence="1">
    <location>
        <begin position="1268"/>
        <end position="1375"/>
    </location>
</feature>
<feature type="region of interest" description="Disordered" evidence="1">
    <location>
        <begin position="142"/>
        <end position="385"/>
    </location>
</feature>
<feature type="region of interest" description="Disordered" evidence="1">
    <location>
        <begin position="1"/>
        <end position="128"/>
    </location>
</feature>
<organism evidence="3 4">
    <name type="scientific">Carpinus fangiana</name>
    <dbReference type="NCBI Taxonomy" id="176857"/>
    <lineage>
        <taxon>Eukaryota</taxon>
        <taxon>Viridiplantae</taxon>
        <taxon>Streptophyta</taxon>
        <taxon>Embryophyta</taxon>
        <taxon>Tracheophyta</taxon>
        <taxon>Spermatophyta</taxon>
        <taxon>Magnoliopsida</taxon>
        <taxon>eudicotyledons</taxon>
        <taxon>Gunneridae</taxon>
        <taxon>Pentapetalae</taxon>
        <taxon>rosids</taxon>
        <taxon>fabids</taxon>
        <taxon>Fagales</taxon>
        <taxon>Betulaceae</taxon>
        <taxon>Carpinus</taxon>
    </lineage>
</organism>
<feature type="compositionally biased region" description="Polar residues" evidence="1">
    <location>
        <begin position="826"/>
        <end position="835"/>
    </location>
</feature>
<feature type="domain" description="Anillin homology" evidence="2">
    <location>
        <begin position="1002"/>
        <end position="1119"/>
    </location>
</feature>
<dbReference type="OrthoDB" id="2123378at2759"/>
<feature type="compositionally biased region" description="Polar residues" evidence="1">
    <location>
        <begin position="206"/>
        <end position="219"/>
    </location>
</feature>
<feature type="compositionally biased region" description="Basic and acidic residues" evidence="1">
    <location>
        <begin position="642"/>
        <end position="654"/>
    </location>
</feature>
<evidence type="ECO:0000256" key="1">
    <source>
        <dbReference type="SAM" id="MobiDB-lite"/>
    </source>
</evidence>
<comment type="caution">
    <text evidence="3">The sequence shown here is derived from an EMBL/GenBank/DDBJ whole genome shotgun (WGS) entry which is preliminary data.</text>
</comment>
<protein>
    <recommendedName>
        <fullName evidence="2">Anillin homology domain-containing protein</fullName>
    </recommendedName>
</protein>
<dbReference type="PANTHER" id="PTHR36100:SF1">
    <property type="entry name" value="BUD SITE SELECTION PROTEIN 4"/>
    <property type="match status" value="1"/>
</dbReference>
<feature type="compositionally biased region" description="Basic and acidic residues" evidence="1">
    <location>
        <begin position="1015"/>
        <end position="1031"/>
    </location>
</feature>
<feature type="compositionally biased region" description="Polar residues" evidence="1">
    <location>
        <begin position="106"/>
        <end position="119"/>
    </location>
</feature>
<feature type="compositionally biased region" description="Polar residues" evidence="1">
    <location>
        <begin position="609"/>
        <end position="641"/>
    </location>
</feature>
<sequence>MTSRPLSELSPMGIRRNSPKFDQVTKVRSHDFSSSISHSDKHGQKPMFSTDSSPFERSPAPAKYSRDFWQGHGASSPTRLGDDENTSTPSSGRRASLERLQKSSRVKNSNMFARENSTIYDPDSSVIVPERPLAAGRPLSVVYSGNNWEMPTSPGKATRHARNESQTQIPILSPAKNTSSPSSPFKHSTSPHKSSLSQRYPDDDCTGSSTPRGSQQSKTVAFDTAPPQVNEYEMITPDPSSIASGSREGSYDLDEFDPDDSYEENQHHEDSFDESLEDTGKTPVVLPEDWRFMSPKNANKGLANTFDDPFDEEHEPASPLGHRKRRDVSDVSHADSLNSEGERRPLPPLPAKLSDSPKRSSLRPGMSVSPRHEPSPPRPASMSKAEILGMRNSPMPLDERLRLLALQEHRPTAEDQLECKLEEPSEDKDDDYEVPHISRESILRKIKAQREASDDYASDDTVEAPTKSYADVDPDEPIPSRETSANHVGLDEDDTVKIKHEEEDERDLNSYSPIRNGFSPARSEFELESSVIHHYIPDGTQFDFGLGSHDDNTEDEEDNDLPVQSIEQGLVVPTTESHRMSLPEFTTFGSAEDDFDFGLRDYISPPPESSLSQNHVSPATDSSKSMETPPTSSQLPESQEISTKEIEQSPEEQRPSTPVDHASFQDSIGPREASTPDSVIHHSVESFPEDEGHPSSPEPIPEPEATVRAPGGRLKVRASNTVAELQSLRAAAFDDDLSASDESRPGTGSSGSLLADVELSVEQTNELKRQLSDKMKLDLQVGDDLGFGLEKEFDRLVEAQKRGYLMRQNTKVVVASHRQVSDEQKNATASESKTAASPLRKNSARKTSGSKIVTTEPWNGKMRRQSSRRSNIGVAMGPVPPLPGQESNVLASVAETSLLEEQEEGVERGRLFVKVVGVKNLDLPLPRGERNWFQLTLDNGLHCVTTAWLELGKNAPIGQEFELTVFNELDFSLTLQTKALERPKSSASSVDSLLKSPNKKPSAFSRLLSSPKKRREMDKKQEEQAQARQKEMQAQQTALQPTAWDLLHDVVGADGSFARAVVSLDDHEQQAFGRQHTVDIPCFNSWATEDVQTTRSKHGGIQRRPPYKIGELELQLLYIPKPKGVEDKDMPTSMSSCLRNIKEAEIAASRQYEGFLSQQGGDCPVAKATKLIDEKSSLQKPEGALAKGSKSRRRSAFAEEEEGYMFIEEGFRIRFANGEVIDFYADSTAEKDSWMVVLADAVGKESATQKTTWTSAVLARRKLRGDTRLESEALNKTSAGKSGSRSVPNSPQKPQPARPNSMIYEKPLPVEKSEKFPSRPSSKSSASPSKTSSIPRPGSPTKAPESPSKKIVPALTTDKSREMPAKTKSARRAAAADELHLGGAGAGDEAGVAGDGLDDVDGVVDGALEVVEVVLRGAAQDEGRGARGRGRVLAHEGDAVAAELERLDDVDAAHLVGHGGAEAGEGCGADDGAQAAQVELAEDLEHEDAVPVEVVLGQLADRRAGDEDAQAGVVQLLDRGLKLRLLALGEVEHLLGVVQQDGALGFGLRDVDRAGEDADLGLGGLLDGAGGLAAKDHAAHDARLLERAAHDLDDTDVVDVEAGRVLGQDGEHGLGDHGGEQVFAARLLGGDDGAQGLAELLVVANVLDRVDDEILQGLDGKGLRLLVALHNVARLEAHAQQLFGLLQQLTRKDHDEICGVAHLGLLLLAGHDDELCSGVNNVKLSENGGSVACFDIAEDCSIFGVVAVGVVCLVSNLPLGACSERKGGGYL</sequence>
<accession>A0A5N6L770</accession>
<evidence type="ECO:0000313" key="3">
    <source>
        <dbReference type="EMBL" id="KAB8772380.1"/>
    </source>
</evidence>
<feature type="compositionally biased region" description="Low complexity" evidence="1">
    <location>
        <begin position="1318"/>
        <end position="1335"/>
    </location>
</feature>
<feature type="region of interest" description="Disordered" evidence="1">
    <location>
        <begin position="412"/>
        <end position="518"/>
    </location>
</feature>
<dbReference type="Pfam" id="PF08174">
    <property type="entry name" value="Anillin"/>
    <property type="match status" value="1"/>
</dbReference>
<name>A0A5N6L770_9ROSI</name>
<evidence type="ECO:0000313" key="4">
    <source>
        <dbReference type="Proteomes" id="UP000327013"/>
    </source>
</evidence>
<feature type="region of interest" description="Disordered" evidence="1">
    <location>
        <begin position="542"/>
        <end position="715"/>
    </location>
</feature>
<dbReference type="GO" id="GO:0005525">
    <property type="term" value="F:GTP binding"/>
    <property type="evidence" value="ECO:0007669"/>
    <property type="project" value="TreeGrafter"/>
</dbReference>
<reference evidence="3 4" key="1">
    <citation type="submission" date="2019-06" db="EMBL/GenBank/DDBJ databases">
        <title>A chromosomal-level reference genome of Carpinus fangiana (Coryloideae, Betulaceae).</title>
        <authorList>
            <person name="Yang X."/>
            <person name="Wang Z."/>
            <person name="Zhang L."/>
            <person name="Hao G."/>
            <person name="Liu J."/>
            <person name="Yang Y."/>
        </authorList>
    </citation>
    <scope>NUCLEOTIDE SEQUENCE [LARGE SCALE GENOMIC DNA]</scope>
    <source>
        <strain evidence="3">Cfa_2016G</strain>
        <tissue evidence="3">Leaf</tissue>
    </source>
</reference>
<evidence type="ECO:0000259" key="2">
    <source>
        <dbReference type="Pfam" id="PF08174"/>
    </source>
</evidence>
<proteinExistence type="predicted"/>
<feature type="compositionally biased region" description="Low complexity" evidence="1">
    <location>
        <begin position="986"/>
        <end position="996"/>
    </location>
</feature>
<keyword evidence="4" id="KW-1185">Reference proteome</keyword>
<dbReference type="Proteomes" id="UP000327013">
    <property type="component" value="Unassembled WGS sequence"/>
</dbReference>
<dbReference type="InterPro" id="IPR052007">
    <property type="entry name" value="Bud4"/>
</dbReference>
<feature type="compositionally biased region" description="Basic and acidic residues" evidence="1">
    <location>
        <begin position="412"/>
        <end position="423"/>
    </location>
</feature>
<gene>
    <name evidence="3" type="ORF">FH972_026669</name>
</gene>
<dbReference type="PANTHER" id="PTHR36100">
    <property type="entry name" value="BUD SITE SELECTION PROTEIN 4"/>
    <property type="match status" value="1"/>
</dbReference>
<feature type="region of interest" description="Disordered" evidence="1">
    <location>
        <begin position="732"/>
        <end position="754"/>
    </location>
</feature>
<feature type="compositionally biased region" description="Polar residues" evidence="1">
    <location>
        <begin position="1274"/>
        <end position="1290"/>
    </location>
</feature>
<feature type="region of interest" description="Disordered" evidence="1">
    <location>
        <begin position="986"/>
        <end position="1036"/>
    </location>
</feature>
<feature type="region of interest" description="Disordered" evidence="1">
    <location>
        <begin position="815"/>
        <end position="850"/>
    </location>
</feature>
<feature type="compositionally biased region" description="Basic and acidic residues" evidence="1">
    <location>
        <begin position="433"/>
        <end position="453"/>
    </location>
</feature>
<dbReference type="InterPro" id="IPR012966">
    <property type="entry name" value="AHD"/>
</dbReference>
<feature type="compositionally biased region" description="Basic and acidic residues" evidence="1">
    <location>
        <begin position="1308"/>
        <end position="1317"/>
    </location>
</feature>
<feature type="compositionally biased region" description="Low complexity" evidence="1">
    <location>
        <begin position="178"/>
        <end position="195"/>
    </location>
</feature>